<dbReference type="AlphaFoldDB" id="A0A2P2NK29"/>
<name>A0A2P2NK29_RHIMU</name>
<sequence>MSPAKLPKLRFMLIDA</sequence>
<accession>A0A2P2NK29</accession>
<proteinExistence type="predicted"/>
<reference evidence="1" key="1">
    <citation type="submission" date="2018-02" db="EMBL/GenBank/DDBJ databases">
        <title>Rhizophora mucronata_Transcriptome.</title>
        <authorList>
            <person name="Meera S.P."/>
            <person name="Sreeshan A."/>
            <person name="Augustine A."/>
        </authorList>
    </citation>
    <scope>NUCLEOTIDE SEQUENCE</scope>
    <source>
        <tissue evidence="1">Leaf</tissue>
    </source>
</reference>
<evidence type="ECO:0000313" key="1">
    <source>
        <dbReference type="EMBL" id="MBX42843.1"/>
    </source>
</evidence>
<dbReference type="EMBL" id="GGEC01062359">
    <property type="protein sequence ID" value="MBX42843.1"/>
    <property type="molecule type" value="Transcribed_RNA"/>
</dbReference>
<protein>
    <submittedName>
        <fullName evidence="1">Uncharacterized protein</fullName>
    </submittedName>
</protein>
<organism evidence="1">
    <name type="scientific">Rhizophora mucronata</name>
    <name type="common">Asiatic mangrove</name>
    <dbReference type="NCBI Taxonomy" id="61149"/>
    <lineage>
        <taxon>Eukaryota</taxon>
        <taxon>Viridiplantae</taxon>
        <taxon>Streptophyta</taxon>
        <taxon>Embryophyta</taxon>
        <taxon>Tracheophyta</taxon>
        <taxon>Spermatophyta</taxon>
        <taxon>Magnoliopsida</taxon>
        <taxon>eudicotyledons</taxon>
        <taxon>Gunneridae</taxon>
        <taxon>Pentapetalae</taxon>
        <taxon>rosids</taxon>
        <taxon>fabids</taxon>
        <taxon>Malpighiales</taxon>
        <taxon>Rhizophoraceae</taxon>
        <taxon>Rhizophora</taxon>
    </lineage>
</organism>